<evidence type="ECO:0000313" key="1">
    <source>
        <dbReference type="EMBL" id="JAS95847.1"/>
    </source>
</evidence>
<organism evidence="1">
    <name type="scientific">Homalodisca liturata</name>
    <dbReference type="NCBI Taxonomy" id="320908"/>
    <lineage>
        <taxon>Eukaryota</taxon>
        <taxon>Metazoa</taxon>
        <taxon>Ecdysozoa</taxon>
        <taxon>Arthropoda</taxon>
        <taxon>Hexapoda</taxon>
        <taxon>Insecta</taxon>
        <taxon>Pterygota</taxon>
        <taxon>Neoptera</taxon>
        <taxon>Paraneoptera</taxon>
        <taxon>Hemiptera</taxon>
        <taxon>Auchenorrhyncha</taxon>
        <taxon>Membracoidea</taxon>
        <taxon>Cicadellidae</taxon>
        <taxon>Cicadellinae</taxon>
        <taxon>Proconiini</taxon>
        <taxon>Homalodisca</taxon>
    </lineage>
</organism>
<dbReference type="AlphaFoldDB" id="A0A1B6J9G3"/>
<dbReference type="EMBL" id="GECU01011859">
    <property type="protein sequence ID" value="JAS95847.1"/>
    <property type="molecule type" value="Transcribed_RNA"/>
</dbReference>
<gene>
    <name evidence="1" type="ORF">g.52884</name>
</gene>
<protein>
    <submittedName>
        <fullName evidence="1">Uncharacterized protein</fullName>
    </submittedName>
</protein>
<name>A0A1B6J9G3_9HEMI</name>
<proteinExistence type="predicted"/>
<feature type="non-terminal residue" evidence="1">
    <location>
        <position position="1"/>
    </location>
</feature>
<reference evidence="1" key="1">
    <citation type="submission" date="2015-11" db="EMBL/GenBank/DDBJ databases">
        <title>De novo transcriptome assembly of four potential Pierce s Disease insect vectors from Arizona vineyards.</title>
        <authorList>
            <person name="Tassone E.E."/>
        </authorList>
    </citation>
    <scope>NUCLEOTIDE SEQUENCE</scope>
</reference>
<sequence length="104" mass="11993">NWVSEEVGLTKSVMVSGSANYYMQHPFWSDFISVSNKSDPYFFERLMQGREVKGDEPTIEIAKSIQRIMRIEEVPEPLSGLGLLYMRAQTEASKSGMPNWWDRV</sequence>
<accession>A0A1B6J9G3</accession>